<evidence type="ECO:0000313" key="9">
    <source>
        <dbReference type="Proteomes" id="UP000536835"/>
    </source>
</evidence>
<comment type="similarity">
    <text evidence="4">Belongs to the TonB-dependent receptor family.</text>
</comment>
<feature type="chain" id="PRO_5031055547" evidence="5">
    <location>
        <begin position="24"/>
        <end position="956"/>
    </location>
</feature>
<comment type="caution">
    <text evidence="8">The sequence shown here is derived from an EMBL/GenBank/DDBJ whole genome shotgun (WGS) entry which is preliminary data.</text>
</comment>
<sequence>MKRTTALLLGAAIAPVFSNIAVAQDDVDTIVVRGIRSSLEASREVKRNASVVVDAVSAEDVGKFPDTNVAEALQRITGVAIDRSGGEGQFITVRGLGPEFNTVLVNGRTIATDNPGREFSFDVLSSDIISRAEVFKTSSSDKQSGGIGSLVNIVTARPFDRPAGPSLTLGVSGTYDTLREETGPEFTGVASWSNSDKSLGILVGASYSDRKVQVDSSFTNGFADRSGNPAIFADEGSSGLQASDIGGLPDGARLQQQVVHSRDIQDRERLTINSAAQAKLSDTLELTIDGLYTEFDIQSTQTQFSGFFSPPFIDPILDENGTVVSFSRPGQDFAMRNPDIAGLVGLSQNDNVLTADNRLAETYQFGVNLEWEVTDRLTVDFDVSTSNATRDATNPFVVIGALAPTSPLIQLPNDDGISTITNLSGLTDASIQRLHFVNVQRLAVEDEVFEARVDGIWDVDRGPLKSIGAGALRTDREKAQDFFDNFSPTQGAAVFCAYCGYNVDAPDEILSVYSFDGFLDGVSGSGDVPGQILNFTFADAFAALNSDAAIMDPNRNSLTGADRAASDADLIARRNAAGDSIFGFYEPAFNPGASFAVEEEITSFYINSEWEGDLDGLPWAANIGFRIAQTDVVSSGFDQPVIEFRESDGDTQLSPVFGATTPVSVENDYINFLPSVNLSIDPTDDTKLRFAYTETVTRPTLTSLGVNNSFGGRSNAPTSTGGNPFLEAFEAQNIDISYEWYFDEVGFFGVAMFHKEFEQFLEVATVAIPREVVFPAGNGGRTADETLVVDFQDTRTRNAESGRISGVEVALQKAFVELPAPFDGLGAAANYTYVTSDIDRDQTSAAADCDYNGLSPHSFNVSGFYEKNGIQARVAYNYRDEFLFQCRSNFEEPREREEFGQLDFSAAYDITDQFQVYVEGINVLGADTRDFSRFQNRFLTYSDTGSRYTVGLRAQF</sequence>
<dbReference type="InterPro" id="IPR000531">
    <property type="entry name" value="Beta-barrel_TonB"/>
</dbReference>
<feature type="domain" description="TonB-dependent receptor plug" evidence="7">
    <location>
        <begin position="46"/>
        <end position="148"/>
    </location>
</feature>
<dbReference type="SUPFAM" id="SSF56935">
    <property type="entry name" value="Porins"/>
    <property type="match status" value="1"/>
</dbReference>
<protein>
    <submittedName>
        <fullName evidence="8">TonB-dependent receptor</fullName>
    </submittedName>
</protein>
<dbReference type="PANTHER" id="PTHR40980">
    <property type="entry name" value="PLUG DOMAIN-CONTAINING PROTEIN"/>
    <property type="match status" value="1"/>
</dbReference>
<evidence type="ECO:0000313" key="8">
    <source>
        <dbReference type="EMBL" id="NNU16218.1"/>
    </source>
</evidence>
<keyword evidence="4" id="KW-0798">TonB box</keyword>
<dbReference type="Gene3D" id="2.40.170.20">
    <property type="entry name" value="TonB-dependent receptor, beta-barrel domain"/>
    <property type="match status" value="1"/>
</dbReference>
<keyword evidence="2 4" id="KW-0472">Membrane</keyword>
<dbReference type="Proteomes" id="UP000536835">
    <property type="component" value="Unassembled WGS sequence"/>
</dbReference>
<dbReference type="PANTHER" id="PTHR40980:SF3">
    <property type="entry name" value="TONB-DEPENDENT RECEPTOR-LIKE BETA-BARREL DOMAIN-CONTAINING PROTEIN"/>
    <property type="match status" value="1"/>
</dbReference>
<dbReference type="RefSeq" id="WP_173198274.1">
    <property type="nucleotide sequence ID" value="NZ_JABFCX010000002.1"/>
</dbReference>
<proteinExistence type="inferred from homology"/>
<reference evidence="8 9" key="1">
    <citation type="submission" date="2020-05" db="EMBL/GenBank/DDBJ databases">
        <title>Parvularcula mediterraneae sp. nov., isolated from polypropylene straw from shallow seawater of the seashore of Laganas in Zakynthos island, Greece.</title>
        <authorList>
            <person name="Szabo I."/>
            <person name="Al-Omari J."/>
            <person name="Rado J."/>
            <person name="Szerdahelyi G.S."/>
        </authorList>
    </citation>
    <scope>NUCLEOTIDE SEQUENCE [LARGE SCALE GENOMIC DNA]</scope>
    <source>
        <strain evidence="8 9">ZS-1/3</strain>
    </source>
</reference>
<feature type="signal peptide" evidence="5">
    <location>
        <begin position="1"/>
        <end position="23"/>
    </location>
</feature>
<dbReference type="InterPro" id="IPR012910">
    <property type="entry name" value="Plug_dom"/>
</dbReference>
<evidence type="ECO:0000256" key="4">
    <source>
        <dbReference type="RuleBase" id="RU003357"/>
    </source>
</evidence>
<evidence type="ECO:0000256" key="2">
    <source>
        <dbReference type="ARBA" id="ARBA00023136"/>
    </source>
</evidence>
<gene>
    <name evidence="8" type="ORF">HK107_07780</name>
</gene>
<dbReference type="EMBL" id="JABFCX010000002">
    <property type="protein sequence ID" value="NNU16218.1"/>
    <property type="molecule type" value="Genomic_DNA"/>
</dbReference>
<evidence type="ECO:0000259" key="7">
    <source>
        <dbReference type="Pfam" id="PF07715"/>
    </source>
</evidence>
<evidence type="ECO:0000256" key="5">
    <source>
        <dbReference type="SAM" id="SignalP"/>
    </source>
</evidence>
<accession>A0A7Y3RLD7</accession>
<keyword evidence="8" id="KW-0675">Receptor</keyword>
<organism evidence="8 9">
    <name type="scientific">Parvularcula mediterranea</name>
    <dbReference type="NCBI Taxonomy" id="2732508"/>
    <lineage>
        <taxon>Bacteria</taxon>
        <taxon>Pseudomonadati</taxon>
        <taxon>Pseudomonadota</taxon>
        <taxon>Alphaproteobacteria</taxon>
        <taxon>Parvularculales</taxon>
        <taxon>Parvularculaceae</taxon>
        <taxon>Parvularcula</taxon>
    </lineage>
</organism>
<evidence type="ECO:0000259" key="6">
    <source>
        <dbReference type="Pfam" id="PF00593"/>
    </source>
</evidence>
<evidence type="ECO:0000256" key="3">
    <source>
        <dbReference type="ARBA" id="ARBA00023237"/>
    </source>
</evidence>
<keyword evidence="5" id="KW-0732">Signal</keyword>
<dbReference type="Pfam" id="PF00593">
    <property type="entry name" value="TonB_dep_Rec_b-barrel"/>
    <property type="match status" value="1"/>
</dbReference>
<feature type="domain" description="TonB-dependent receptor-like beta-barrel" evidence="6">
    <location>
        <begin position="554"/>
        <end position="923"/>
    </location>
</feature>
<comment type="subcellular location">
    <subcellularLocation>
        <location evidence="1 4">Cell outer membrane</location>
    </subcellularLocation>
</comment>
<evidence type="ECO:0000256" key="1">
    <source>
        <dbReference type="ARBA" id="ARBA00004442"/>
    </source>
</evidence>
<dbReference type="AlphaFoldDB" id="A0A7Y3RLD7"/>
<dbReference type="NCBIfam" id="TIGR01782">
    <property type="entry name" value="TonB-Xanth-Caul"/>
    <property type="match status" value="1"/>
</dbReference>
<dbReference type="InterPro" id="IPR010104">
    <property type="entry name" value="TonB_rcpt_bac"/>
</dbReference>
<dbReference type="InterPro" id="IPR036942">
    <property type="entry name" value="Beta-barrel_TonB_sf"/>
</dbReference>
<dbReference type="GO" id="GO:0009279">
    <property type="term" value="C:cell outer membrane"/>
    <property type="evidence" value="ECO:0007669"/>
    <property type="project" value="UniProtKB-SubCell"/>
</dbReference>
<keyword evidence="3" id="KW-0998">Cell outer membrane</keyword>
<keyword evidence="9" id="KW-1185">Reference proteome</keyword>
<dbReference type="Pfam" id="PF07715">
    <property type="entry name" value="Plug"/>
    <property type="match status" value="1"/>
</dbReference>
<dbReference type="InterPro" id="IPR037066">
    <property type="entry name" value="Plug_dom_sf"/>
</dbReference>
<name>A0A7Y3RLD7_9PROT</name>
<dbReference type="Gene3D" id="2.170.130.10">
    <property type="entry name" value="TonB-dependent receptor, plug domain"/>
    <property type="match status" value="1"/>
</dbReference>